<gene>
    <name evidence="3" type="ORF">HMPREF9336_01964</name>
</gene>
<keyword evidence="1" id="KW-1133">Transmembrane helix</keyword>
<evidence type="ECO:0000259" key="2">
    <source>
        <dbReference type="Pfam" id="PF25842"/>
    </source>
</evidence>
<sequence length="166" mass="16848">MELVVLLVVLVAGGAGLLCTFVFGELMHDEALPFLSLTALATGAVGFGGGGLIASLAGVSSGPSLLIGAAVAIAAMVLTRGMLVPYLQRQQGNSLTSRASYLGSLATVTLELPESGWGEVQFADATGNLVRIRAVGPAGTSIPKGAKVYVAEMDDEFAHVVDVSET</sequence>
<dbReference type="eggNOG" id="ENOG5033HFB">
    <property type="taxonomic scope" value="Bacteria"/>
</dbReference>
<organism evidence="3 4">
    <name type="scientific">Segniliparus rugosus (strain ATCC BAA-974 / DSM 45345 / CCUG 50838 / CIP 108380 / JCM 13579 / CDC 945)</name>
    <dbReference type="NCBI Taxonomy" id="679197"/>
    <lineage>
        <taxon>Bacteria</taxon>
        <taxon>Bacillati</taxon>
        <taxon>Actinomycetota</taxon>
        <taxon>Actinomycetes</taxon>
        <taxon>Mycobacteriales</taxon>
        <taxon>Segniliparaceae</taxon>
        <taxon>Segniliparus</taxon>
    </lineage>
</organism>
<dbReference type="HOGENOM" id="CLU_1561680_0_0_11"/>
<keyword evidence="1" id="KW-0812">Transmembrane</keyword>
<comment type="caution">
    <text evidence="3">The sequence shown here is derived from an EMBL/GenBank/DDBJ whole genome shotgun (WGS) entry which is preliminary data.</text>
</comment>
<dbReference type="AlphaFoldDB" id="E5XR42"/>
<dbReference type="OrthoDB" id="4471047at2"/>
<evidence type="ECO:0000313" key="3">
    <source>
        <dbReference type="EMBL" id="EFV13195.1"/>
    </source>
</evidence>
<evidence type="ECO:0000256" key="1">
    <source>
        <dbReference type="SAM" id="Phobius"/>
    </source>
</evidence>
<protein>
    <recommendedName>
        <fullName evidence="2">Membrane protein NfeD2 N-terminal transmembrane domain-containing protein</fullName>
    </recommendedName>
</protein>
<accession>E5XR42</accession>
<feature type="transmembrane region" description="Helical" evidence="1">
    <location>
        <begin position="65"/>
        <end position="87"/>
    </location>
</feature>
<reference evidence="3 4" key="1">
    <citation type="journal article" date="2011" name="Stand. Genomic Sci.">
        <title>High quality draft genome sequence of Segniliparus rugosus CDC 945(T)= (ATCC BAA-974(T)).</title>
        <authorList>
            <person name="Earl A.M."/>
            <person name="Desjardins C.A."/>
            <person name="Fitzgerald M.G."/>
            <person name="Arachchi H.M."/>
            <person name="Zeng Q."/>
            <person name="Mehta T."/>
            <person name="Griggs A."/>
            <person name="Birren B.W."/>
            <person name="Toney N.C."/>
            <person name="Carr J."/>
            <person name="Posey J."/>
            <person name="Butler W.R."/>
        </authorList>
    </citation>
    <scope>NUCLEOTIDE SEQUENCE [LARGE SCALE GENOMIC DNA]</scope>
    <source>
        <strain evidence="4">ATCC BAA-974 / DSM 45345 / CCUG 50838 / CIP 108380 / JCM 13579 / CDC 945</strain>
    </source>
</reference>
<keyword evidence="1" id="KW-0472">Membrane</keyword>
<dbReference type="STRING" id="679197.HMPREF9336_01964"/>
<feature type="transmembrane region" description="Helical" evidence="1">
    <location>
        <begin position="34"/>
        <end position="59"/>
    </location>
</feature>
<dbReference type="Gene3D" id="2.40.50.140">
    <property type="entry name" value="Nucleic acid-binding proteins"/>
    <property type="match status" value="1"/>
</dbReference>
<evidence type="ECO:0000313" key="4">
    <source>
        <dbReference type="Proteomes" id="UP000004816"/>
    </source>
</evidence>
<dbReference type="InterPro" id="IPR058653">
    <property type="entry name" value="NfeD2_TM"/>
</dbReference>
<feature type="domain" description="Membrane protein NfeD2 N-terminal transmembrane" evidence="2">
    <location>
        <begin position="5"/>
        <end position="90"/>
    </location>
</feature>
<feature type="transmembrane region" description="Helical" evidence="1">
    <location>
        <begin position="6"/>
        <end position="27"/>
    </location>
</feature>
<dbReference type="EMBL" id="ACZI02000002">
    <property type="protein sequence ID" value="EFV13195.1"/>
    <property type="molecule type" value="Genomic_DNA"/>
</dbReference>
<dbReference type="Pfam" id="PF25842">
    <property type="entry name" value="NfeD_TM"/>
    <property type="match status" value="1"/>
</dbReference>
<name>E5XR42_SEGRC</name>
<keyword evidence="4" id="KW-1185">Reference proteome</keyword>
<proteinExistence type="predicted"/>
<dbReference type="RefSeq" id="WP_007469895.1">
    <property type="nucleotide sequence ID" value="NZ_KI391953.1"/>
</dbReference>
<dbReference type="Proteomes" id="UP000004816">
    <property type="component" value="Unassembled WGS sequence"/>
</dbReference>
<dbReference type="InterPro" id="IPR012340">
    <property type="entry name" value="NA-bd_OB-fold"/>
</dbReference>